<evidence type="ECO:0000256" key="4">
    <source>
        <dbReference type="PROSITE-ProRule" id="PRU00473"/>
    </source>
</evidence>
<keyword evidence="6" id="KW-0812">Transmembrane</keyword>
<protein>
    <recommendedName>
        <fullName evidence="7">OmpA-like domain-containing protein</fullName>
    </recommendedName>
</protein>
<dbReference type="PANTHER" id="PTHR30329">
    <property type="entry name" value="STATOR ELEMENT OF FLAGELLAR MOTOR COMPLEX"/>
    <property type="match status" value="1"/>
</dbReference>
<dbReference type="InterPro" id="IPR050330">
    <property type="entry name" value="Bact_OuterMem_StrucFunc"/>
</dbReference>
<keyword evidence="2 4" id="KW-0472">Membrane</keyword>
<keyword evidence="3" id="KW-0998">Cell outer membrane</keyword>
<dbReference type="PANTHER" id="PTHR30329:SF21">
    <property type="entry name" value="LIPOPROTEIN YIAD-RELATED"/>
    <property type="match status" value="1"/>
</dbReference>
<dbReference type="InterPro" id="IPR036737">
    <property type="entry name" value="OmpA-like_sf"/>
</dbReference>
<dbReference type="CDD" id="cd07185">
    <property type="entry name" value="OmpA_C-like"/>
    <property type="match status" value="1"/>
</dbReference>
<reference evidence="8" key="1">
    <citation type="journal article" date="2014" name="Int. J. Syst. Evol. Microbiol.">
        <title>Complete genome sequence of Corynebacterium casei LMG S-19264T (=DSM 44701T), isolated from a smear-ripened cheese.</title>
        <authorList>
            <consortium name="US DOE Joint Genome Institute (JGI-PGF)"/>
            <person name="Walter F."/>
            <person name="Albersmeier A."/>
            <person name="Kalinowski J."/>
            <person name="Ruckert C."/>
        </authorList>
    </citation>
    <scope>NUCLEOTIDE SEQUENCE</scope>
    <source>
        <strain evidence="8">KCTC 12988</strain>
    </source>
</reference>
<dbReference type="SUPFAM" id="SSF103088">
    <property type="entry name" value="OmpA-like"/>
    <property type="match status" value="1"/>
</dbReference>
<dbReference type="Proteomes" id="UP000644507">
    <property type="component" value="Unassembled WGS sequence"/>
</dbReference>
<dbReference type="AlphaFoldDB" id="A0A918WQ82"/>
<evidence type="ECO:0000256" key="6">
    <source>
        <dbReference type="SAM" id="Phobius"/>
    </source>
</evidence>
<evidence type="ECO:0000256" key="3">
    <source>
        <dbReference type="ARBA" id="ARBA00023237"/>
    </source>
</evidence>
<comment type="caution">
    <text evidence="8">The sequence shown here is derived from an EMBL/GenBank/DDBJ whole genome shotgun (WGS) entry which is preliminary data.</text>
</comment>
<organism evidence="8 9">
    <name type="scientific">Roseibacillus persicicus</name>
    <dbReference type="NCBI Taxonomy" id="454148"/>
    <lineage>
        <taxon>Bacteria</taxon>
        <taxon>Pseudomonadati</taxon>
        <taxon>Verrucomicrobiota</taxon>
        <taxon>Verrucomicrobiia</taxon>
        <taxon>Verrucomicrobiales</taxon>
        <taxon>Verrucomicrobiaceae</taxon>
        <taxon>Roseibacillus</taxon>
    </lineage>
</organism>
<dbReference type="PROSITE" id="PS51123">
    <property type="entry name" value="OMPA_2"/>
    <property type="match status" value="1"/>
</dbReference>
<evidence type="ECO:0000256" key="1">
    <source>
        <dbReference type="ARBA" id="ARBA00004442"/>
    </source>
</evidence>
<feature type="transmembrane region" description="Helical" evidence="6">
    <location>
        <begin position="22"/>
        <end position="44"/>
    </location>
</feature>
<dbReference type="Gene3D" id="3.30.1330.60">
    <property type="entry name" value="OmpA-like domain"/>
    <property type="match status" value="1"/>
</dbReference>
<reference evidence="8" key="2">
    <citation type="submission" date="2020-09" db="EMBL/GenBank/DDBJ databases">
        <authorList>
            <person name="Sun Q."/>
            <person name="Kim S."/>
        </authorList>
    </citation>
    <scope>NUCLEOTIDE SEQUENCE</scope>
    <source>
        <strain evidence="8">KCTC 12988</strain>
    </source>
</reference>
<keyword evidence="6" id="KW-1133">Transmembrane helix</keyword>
<feature type="domain" description="OmpA-like" evidence="7">
    <location>
        <begin position="224"/>
        <end position="342"/>
    </location>
</feature>
<sequence length="390" mass="42502">MAKAYQWENGGYDGGSSKGGGVGYGFSVLLSVIIGVSLFGALLFGMSELKVWLGIVEPLEIKSKAFNLEQVEIATEPPPEIEDEVIVPETTADATELLAEVEELIPELDDTELDISPDIAQPEVALEASIPLDAGEDFGELLEPVAAPKVDHVLDQIGRTENLFEEAATGQVMVEEGSVKADIVDPDEYLKDMASKGSGGLSEDGLPSGYASIDGLLRMATGELSRSRAALPSDLLFEYDSAQLRETARLGLMKLAMLIDRNPQMFCILEGHSDLFGDRSYNMNLSRQRAQAVKSWLVDSMRLDGERIIVRAYGSTQPKVMQGSIEEQAINRRVDILMRKDLPAAEVKPEVQEALPVPVPSPAERQPLKALKVEDEEEQEPKPLRALPVD</sequence>
<dbReference type="PRINTS" id="PR01021">
    <property type="entry name" value="OMPADOMAIN"/>
</dbReference>
<dbReference type="GO" id="GO:0009279">
    <property type="term" value="C:cell outer membrane"/>
    <property type="evidence" value="ECO:0007669"/>
    <property type="project" value="UniProtKB-SubCell"/>
</dbReference>
<accession>A0A918WQ82</accession>
<evidence type="ECO:0000256" key="5">
    <source>
        <dbReference type="SAM" id="MobiDB-lite"/>
    </source>
</evidence>
<dbReference type="InterPro" id="IPR006665">
    <property type="entry name" value="OmpA-like"/>
</dbReference>
<comment type="subcellular location">
    <subcellularLocation>
        <location evidence="1">Cell outer membrane</location>
    </subcellularLocation>
</comment>
<name>A0A918WQ82_9BACT</name>
<dbReference type="InterPro" id="IPR006664">
    <property type="entry name" value="OMP_bac"/>
</dbReference>
<dbReference type="EMBL" id="BMXI01000023">
    <property type="protein sequence ID" value="GHC67146.1"/>
    <property type="molecule type" value="Genomic_DNA"/>
</dbReference>
<feature type="region of interest" description="Disordered" evidence="5">
    <location>
        <begin position="349"/>
        <end position="390"/>
    </location>
</feature>
<gene>
    <name evidence="8" type="ORF">GCM10007100_38930</name>
</gene>
<proteinExistence type="predicted"/>
<evidence type="ECO:0000313" key="9">
    <source>
        <dbReference type="Proteomes" id="UP000644507"/>
    </source>
</evidence>
<evidence type="ECO:0000313" key="8">
    <source>
        <dbReference type="EMBL" id="GHC67146.1"/>
    </source>
</evidence>
<evidence type="ECO:0000259" key="7">
    <source>
        <dbReference type="PROSITE" id="PS51123"/>
    </source>
</evidence>
<dbReference type="Pfam" id="PF00691">
    <property type="entry name" value="OmpA"/>
    <property type="match status" value="1"/>
</dbReference>
<dbReference type="RefSeq" id="WP_189574207.1">
    <property type="nucleotide sequence ID" value="NZ_BMXI01000023.1"/>
</dbReference>
<evidence type="ECO:0000256" key="2">
    <source>
        <dbReference type="ARBA" id="ARBA00023136"/>
    </source>
</evidence>
<keyword evidence="9" id="KW-1185">Reference proteome</keyword>